<feature type="active site" evidence="1">
    <location>
        <position position="36"/>
    </location>
</feature>
<dbReference type="GO" id="GO:0016740">
    <property type="term" value="F:transferase activity"/>
    <property type="evidence" value="ECO:0007669"/>
    <property type="project" value="UniProtKB-KW"/>
</dbReference>
<accession>A0A2T0KGV4</accession>
<gene>
    <name evidence="3" type="ORF">CLV67_104203</name>
</gene>
<dbReference type="RefSeq" id="WP_106317529.1">
    <property type="nucleotide sequence ID" value="NZ_BOMO01000020.1"/>
</dbReference>
<evidence type="ECO:0000256" key="1">
    <source>
        <dbReference type="PIRSR" id="PIRSR007531-1"/>
    </source>
</evidence>
<keyword evidence="4" id="KW-1185">Reference proteome</keyword>
<dbReference type="OrthoDB" id="3538329at2"/>
<protein>
    <submittedName>
        <fullName evidence="3">Chloramphenicol 3-O phosphotransferase</fullName>
    </submittedName>
</protein>
<reference evidence="3 4" key="1">
    <citation type="submission" date="2018-03" db="EMBL/GenBank/DDBJ databases">
        <title>Genomic Encyclopedia of Archaeal and Bacterial Type Strains, Phase II (KMG-II): from individual species to whole genera.</title>
        <authorList>
            <person name="Goeker M."/>
        </authorList>
    </citation>
    <scope>NUCLEOTIDE SEQUENCE [LARGE SCALE GENOMIC DNA]</scope>
    <source>
        <strain evidence="3 4">DSM 43146</strain>
    </source>
</reference>
<dbReference type="Gene3D" id="3.40.50.300">
    <property type="entry name" value="P-loop containing nucleotide triphosphate hydrolases"/>
    <property type="match status" value="1"/>
</dbReference>
<dbReference type="PIRSF" id="PIRSF007531">
    <property type="entry name" value="CPT"/>
    <property type="match status" value="1"/>
</dbReference>
<dbReference type="InterPro" id="IPR027417">
    <property type="entry name" value="P-loop_NTPase"/>
</dbReference>
<organism evidence="3 4">
    <name type="scientific">Actinoplanes italicus</name>
    <dbReference type="NCBI Taxonomy" id="113567"/>
    <lineage>
        <taxon>Bacteria</taxon>
        <taxon>Bacillati</taxon>
        <taxon>Actinomycetota</taxon>
        <taxon>Actinomycetes</taxon>
        <taxon>Micromonosporales</taxon>
        <taxon>Micromonosporaceae</taxon>
        <taxon>Actinoplanes</taxon>
    </lineage>
</organism>
<evidence type="ECO:0000313" key="4">
    <source>
        <dbReference type="Proteomes" id="UP000239415"/>
    </source>
</evidence>
<evidence type="ECO:0000313" key="3">
    <source>
        <dbReference type="EMBL" id="PRX22675.1"/>
    </source>
</evidence>
<evidence type="ECO:0000256" key="2">
    <source>
        <dbReference type="PIRSR" id="PIRSR007531-2"/>
    </source>
</evidence>
<sequence length="191" mass="20542">MPSVVFLNGASCAGKTTLGRALQDLTAQPYLLLGLDTCFAMVPDRWAGGPRGELRHLGFAYDRLSDDGGHAMLRITYGSDGLRMMAGFHRAVAALLTAGNPVIVDEMLLGADVRDDWLTVLRPWRPLLVGVFCDDDELARREHARGNRPGLARWSARHAHHGMSYDVSIDTTTTGPAAAAERVAAHLPAGG</sequence>
<dbReference type="GO" id="GO:0005524">
    <property type="term" value="F:ATP binding"/>
    <property type="evidence" value="ECO:0007669"/>
    <property type="project" value="InterPro"/>
</dbReference>
<dbReference type="EMBL" id="PVMZ01000004">
    <property type="protein sequence ID" value="PRX22675.1"/>
    <property type="molecule type" value="Genomic_DNA"/>
</dbReference>
<dbReference type="AlphaFoldDB" id="A0A2T0KGV4"/>
<feature type="binding site" evidence="2">
    <location>
        <begin position="9"/>
        <end position="16"/>
    </location>
    <ligand>
        <name>ATP</name>
        <dbReference type="ChEBI" id="CHEBI:30616"/>
    </ligand>
</feature>
<dbReference type="Pfam" id="PF07931">
    <property type="entry name" value="CPT"/>
    <property type="match status" value="1"/>
</dbReference>
<dbReference type="SUPFAM" id="SSF52540">
    <property type="entry name" value="P-loop containing nucleoside triphosphate hydrolases"/>
    <property type="match status" value="1"/>
</dbReference>
<proteinExistence type="predicted"/>
<name>A0A2T0KGV4_9ACTN</name>
<comment type="caution">
    <text evidence="3">The sequence shown here is derived from an EMBL/GenBank/DDBJ whole genome shotgun (WGS) entry which is preliminary data.</text>
</comment>
<dbReference type="Proteomes" id="UP000239415">
    <property type="component" value="Unassembled WGS sequence"/>
</dbReference>
<dbReference type="InterPro" id="IPR012853">
    <property type="entry name" value="CPT"/>
</dbReference>
<keyword evidence="3" id="KW-0808">Transferase</keyword>